<sequence length="53" mass="5721">MSQRPPTPTEHAVADVRRVVAGVDERQGLLDYLGGNPHRPDTDQTGAPGWLDA</sequence>
<proteinExistence type="predicted"/>
<dbReference type="EMBL" id="PTIX01000001">
    <property type="protein sequence ID" value="PPK70921.1"/>
    <property type="molecule type" value="Genomic_DNA"/>
</dbReference>
<dbReference type="Proteomes" id="UP000239203">
    <property type="component" value="Unassembled WGS sequence"/>
</dbReference>
<accession>A0A2S6H0G7</accession>
<feature type="region of interest" description="Disordered" evidence="1">
    <location>
        <begin position="29"/>
        <end position="53"/>
    </location>
</feature>
<comment type="caution">
    <text evidence="2">The sequence shown here is derived from an EMBL/GenBank/DDBJ whole genome shotgun (WGS) entry which is preliminary data.</text>
</comment>
<gene>
    <name evidence="2" type="ORF">CLV40_101107</name>
</gene>
<name>A0A2S6H0G7_9PSEU</name>
<evidence type="ECO:0000313" key="3">
    <source>
        <dbReference type="Proteomes" id="UP000239203"/>
    </source>
</evidence>
<evidence type="ECO:0000313" key="2">
    <source>
        <dbReference type="EMBL" id="PPK70921.1"/>
    </source>
</evidence>
<reference evidence="2 3" key="1">
    <citation type="submission" date="2018-02" db="EMBL/GenBank/DDBJ databases">
        <title>Genomic Encyclopedia of Archaeal and Bacterial Type Strains, Phase II (KMG-II): from individual species to whole genera.</title>
        <authorList>
            <person name="Goeker M."/>
        </authorList>
    </citation>
    <scope>NUCLEOTIDE SEQUENCE [LARGE SCALE GENOMIC DNA]</scope>
    <source>
        <strain evidence="2 3">YU 961-1</strain>
    </source>
</reference>
<evidence type="ECO:0000256" key="1">
    <source>
        <dbReference type="SAM" id="MobiDB-lite"/>
    </source>
</evidence>
<keyword evidence="3" id="KW-1185">Reference proteome</keyword>
<protein>
    <submittedName>
        <fullName evidence="2">Uncharacterized protein</fullName>
    </submittedName>
</protein>
<dbReference type="RefSeq" id="WP_181043241.1">
    <property type="nucleotide sequence ID" value="NZ_CP154825.1"/>
</dbReference>
<dbReference type="AlphaFoldDB" id="A0A2S6H0G7"/>
<organism evidence="2 3">
    <name type="scientific">Actinokineospora auranticolor</name>
    <dbReference type="NCBI Taxonomy" id="155976"/>
    <lineage>
        <taxon>Bacteria</taxon>
        <taxon>Bacillati</taxon>
        <taxon>Actinomycetota</taxon>
        <taxon>Actinomycetes</taxon>
        <taxon>Pseudonocardiales</taxon>
        <taxon>Pseudonocardiaceae</taxon>
        <taxon>Actinokineospora</taxon>
    </lineage>
</organism>